<dbReference type="InterPro" id="IPR039615">
    <property type="entry name" value="PKS"/>
</dbReference>
<accession>A0A067L9M2</accession>
<protein>
    <recommendedName>
        <fullName evidence="4">Protein PHYTOCHROME KINASE SUBSTRATE 1</fullName>
    </recommendedName>
</protein>
<gene>
    <name evidence="2" type="ORF">JCGZ_15597</name>
</gene>
<dbReference type="Proteomes" id="UP000027138">
    <property type="component" value="Unassembled WGS sequence"/>
</dbReference>
<evidence type="ECO:0000313" key="3">
    <source>
        <dbReference type="Proteomes" id="UP000027138"/>
    </source>
</evidence>
<name>A0A067L9M2_JATCU</name>
<reference evidence="2 3" key="1">
    <citation type="journal article" date="2014" name="PLoS ONE">
        <title>Global Analysis of Gene Expression Profiles in Physic Nut (Jatropha curcas L.) Seedlings Exposed to Salt Stress.</title>
        <authorList>
            <person name="Zhang L."/>
            <person name="Zhang C."/>
            <person name="Wu P."/>
            <person name="Chen Y."/>
            <person name="Li M."/>
            <person name="Jiang H."/>
            <person name="Wu G."/>
        </authorList>
    </citation>
    <scope>NUCLEOTIDE SEQUENCE [LARGE SCALE GENOMIC DNA]</scope>
    <source>
        <strain evidence="3">cv. GZQX0401</strain>
        <tissue evidence="2">Young leaves</tissue>
    </source>
</reference>
<dbReference type="EMBL" id="KK914318">
    <property type="protein sequence ID" value="KDP41190.1"/>
    <property type="molecule type" value="Genomic_DNA"/>
</dbReference>
<feature type="region of interest" description="Disordered" evidence="1">
    <location>
        <begin position="494"/>
        <end position="517"/>
    </location>
</feature>
<dbReference type="AlphaFoldDB" id="A0A067L9M2"/>
<proteinExistence type="predicted"/>
<organism evidence="2 3">
    <name type="scientific">Jatropha curcas</name>
    <name type="common">Barbados nut</name>
    <dbReference type="NCBI Taxonomy" id="180498"/>
    <lineage>
        <taxon>Eukaryota</taxon>
        <taxon>Viridiplantae</taxon>
        <taxon>Streptophyta</taxon>
        <taxon>Embryophyta</taxon>
        <taxon>Tracheophyta</taxon>
        <taxon>Spermatophyta</taxon>
        <taxon>Magnoliopsida</taxon>
        <taxon>eudicotyledons</taxon>
        <taxon>Gunneridae</taxon>
        <taxon>Pentapetalae</taxon>
        <taxon>rosids</taxon>
        <taxon>fabids</taxon>
        <taxon>Malpighiales</taxon>
        <taxon>Euphorbiaceae</taxon>
        <taxon>Crotonoideae</taxon>
        <taxon>Jatropheae</taxon>
        <taxon>Jatropha</taxon>
    </lineage>
</organism>
<sequence>MAASSNTSLKQNLSSEINSNNNLRNVSFSSYLSNAEETFVDELAESNKKLIGQALEGIHFSSSGRKKVAEDGEIGVFSAEKYFNGVIDEDSPRITKIIPRKYQQPKKEEISNDHIVPAKPAVNIQPATPKVNIQPATPSVVSESSRHSQTALLHNFVQRKTSSRKANKSGRNFLAGLGCKCYCSDKDSIDVDDEHVGEISFKKSPNPAALFQGKSVITKPVIKTSLDELDQTSLSDEIHSKNGIKKDTCFSFPTSTTSNNSFSSVRFQIQEKQVLKPRKSLEVFGSPVNDDKRSKSFRIERRLSMLSWDTTKNPKMEEIDYSATSGGGIYNDNESDASSDLFEIESLSGKVTPYLARQKSDVTSGCVTPTTCYAPSEASIEWSVVTASAADFSAMSDYEEFRPPPGPLSPIKTFAINNNLNTRFLSSKEIIPTCRPGIFLGCNSHKAVRVAGDGYTPNDKTNFDPRVMHSYMPVAKCPAETKLLMGFDHRQRQHGFTSSHSLPRSHPSQSSHLLYIQ</sequence>
<evidence type="ECO:0000256" key="1">
    <source>
        <dbReference type="SAM" id="MobiDB-lite"/>
    </source>
</evidence>
<dbReference type="PANTHER" id="PTHR33781:SF4">
    <property type="entry name" value="PROTEIN PHYTOCHROME KINASE SUBSTRATE 1"/>
    <property type="match status" value="1"/>
</dbReference>
<dbReference type="OrthoDB" id="1916150at2759"/>
<dbReference type="PANTHER" id="PTHR33781">
    <property type="entry name" value="PROTEIN PHYTOCHROME KINASE SUBSTRATE 1-RELATED"/>
    <property type="match status" value="1"/>
</dbReference>
<evidence type="ECO:0008006" key="4">
    <source>
        <dbReference type="Google" id="ProtNLM"/>
    </source>
</evidence>
<evidence type="ECO:0000313" key="2">
    <source>
        <dbReference type="EMBL" id="KDP41190.1"/>
    </source>
</evidence>
<dbReference type="GO" id="GO:0009638">
    <property type="term" value="P:phototropism"/>
    <property type="evidence" value="ECO:0007669"/>
    <property type="project" value="InterPro"/>
</dbReference>
<dbReference type="STRING" id="180498.A0A067L9M2"/>
<keyword evidence="3" id="KW-1185">Reference proteome</keyword>